<gene>
    <name evidence="3" type="ORF">L202_04320</name>
</gene>
<dbReference type="EMBL" id="AWGJ01000006">
    <property type="protein sequence ID" value="ODN78758.1"/>
    <property type="molecule type" value="Genomic_DNA"/>
</dbReference>
<evidence type="ECO:0000256" key="1">
    <source>
        <dbReference type="SAM" id="SignalP"/>
    </source>
</evidence>
<evidence type="ECO:0000313" key="4">
    <source>
        <dbReference type="Proteomes" id="UP000094065"/>
    </source>
</evidence>
<feature type="domain" description="Asl1-like glycosyl hydrolase catalytic" evidence="2">
    <location>
        <begin position="41"/>
        <end position="287"/>
    </location>
</feature>
<dbReference type="AlphaFoldDB" id="A0A1E3HQY0"/>
<dbReference type="OrthoDB" id="5959761at2759"/>
<dbReference type="GO" id="GO:0071966">
    <property type="term" value="P:fungal-type cell wall polysaccharide metabolic process"/>
    <property type="evidence" value="ECO:0007669"/>
    <property type="project" value="TreeGrafter"/>
</dbReference>
<keyword evidence="4" id="KW-1185">Reference proteome</keyword>
<name>A0A1E3HQY0_9TREE</name>
<organism evidence="3 4">
    <name type="scientific">Cryptococcus amylolentus CBS 6039</name>
    <dbReference type="NCBI Taxonomy" id="1295533"/>
    <lineage>
        <taxon>Eukaryota</taxon>
        <taxon>Fungi</taxon>
        <taxon>Dikarya</taxon>
        <taxon>Basidiomycota</taxon>
        <taxon>Agaricomycotina</taxon>
        <taxon>Tremellomycetes</taxon>
        <taxon>Tremellales</taxon>
        <taxon>Cryptococcaceae</taxon>
        <taxon>Cryptococcus</taxon>
    </lineage>
</organism>
<dbReference type="SUPFAM" id="SSF51445">
    <property type="entry name" value="(Trans)glycosidases"/>
    <property type="match status" value="1"/>
</dbReference>
<dbReference type="InterPro" id="IPR053183">
    <property type="entry name" value="ASL1"/>
</dbReference>
<feature type="chain" id="PRO_5009129300" description="Asl1-like glycosyl hydrolase catalytic domain-containing protein" evidence="1">
    <location>
        <begin position="20"/>
        <end position="338"/>
    </location>
</feature>
<evidence type="ECO:0000259" key="2">
    <source>
        <dbReference type="Pfam" id="PF11790"/>
    </source>
</evidence>
<dbReference type="RefSeq" id="XP_018993804.1">
    <property type="nucleotide sequence ID" value="XM_019138367.1"/>
</dbReference>
<dbReference type="STRING" id="1295533.A0A1E3HQY0"/>
<proteinExistence type="predicted"/>
<dbReference type="Proteomes" id="UP000094065">
    <property type="component" value="Unassembled WGS sequence"/>
</dbReference>
<accession>A0A1E3HQY0</accession>
<sequence>MTQRMLFLWLLATLKSSIATDILNYGSGGPGLAWSNGLWVPMAGFAGSGTQISSYYTWSPNPVVPTADYSDIYDVPFSFVPMLWGCTSQSETDAFLEQLAGNFSNVTLTPSRDILGFNEPDHAGQADCTASQAAQVWVDVLEPLKEKGYRLGSPTVTGGDTGKQWMTDWYSACNGGCNPDFTAVHWYDLVAQDFIEHIQYYHNEYDLPIWVTEYAPQNFSVYNSTTGLYDDQATYIEIQRFMDVTTAYMKSVSWVERWFWFGAMYDMQDVNTLDTLFDESGKESRTGALNELGVEFAGANGSVVPSDDHSGSDGTLAIEWNRVLVLWVAVHTGLSCLL</sequence>
<protein>
    <recommendedName>
        <fullName evidence="2">Asl1-like glycosyl hydrolase catalytic domain-containing protein</fullName>
    </recommendedName>
</protein>
<dbReference type="GeneID" id="30155629"/>
<dbReference type="InterPro" id="IPR024655">
    <property type="entry name" value="Asl1_glyco_hydro_catalytic"/>
</dbReference>
<reference evidence="3 4" key="1">
    <citation type="submission" date="2016-06" db="EMBL/GenBank/DDBJ databases">
        <title>Evolution of pathogenesis and genome organization in the Tremellales.</title>
        <authorList>
            <person name="Cuomo C."/>
            <person name="Litvintseva A."/>
            <person name="Heitman J."/>
            <person name="Chen Y."/>
            <person name="Sun S."/>
            <person name="Springer D."/>
            <person name="Dromer F."/>
            <person name="Young S."/>
            <person name="Zeng Q."/>
            <person name="Chapman S."/>
            <person name="Gujja S."/>
            <person name="Saif S."/>
            <person name="Birren B."/>
        </authorList>
    </citation>
    <scope>NUCLEOTIDE SEQUENCE [LARGE SCALE GENOMIC DNA]</scope>
    <source>
        <strain evidence="3 4">CBS 6039</strain>
    </source>
</reference>
<comment type="caution">
    <text evidence="3">The sequence shown here is derived from an EMBL/GenBank/DDBJ whole genome shotgun (WGS) entry which is preliminary data.</text>
</comment>
<dbReference type="PANTHER" id="PTHR34154">
    <property type="entry name" value="ALKALI-SENSITIVE LINKAGE PROTEIN 1"/>
    <property type="match status" value="1"/>
</dbReference>
<dbReference type="InterPro" id="IPR017853">
    <property type="entry name" value="GH"/>
</dbReference>
<dbReference type="PANTHER" id="PTHR34154:SF3">
    <property type="entry name" value="ALKALI-SENSITIVE LINKAGE PROTEIN 1"/>
    <property type="match status" value="1"/>
</dbReference>
<feature type="signal peptide" evidence="1">
    <location>
        <begin position="1"/>
        <end position="19"/>
    </location>
</feature>
<keyword evidence="1" id="KW-0732">Signal</keyword>
<evidence type="ECO:0000313" key="3">
    <source>
        <dbReference type="EMBL" id="ODN78758.1"/>
    </source>
</evidence>
<dbReference type="GO" id="GO:0009277">
    <property type="term" value="C:fungal-type cell wall"/>
    <property type="evidence" value="ECO:0007669"/>
    <property type="project" value="TreeGrafter"/>
</dbReference>
<dbReference type="Pfam" id="PF11790">
    <property type="entry name" value="Glyco_hydro_cc"/>
    <property type="match status" value="1"/>
</dbReference>